<feature type="compositionally biased region" description="Basic residues" evidence="1">
    <location>
        <begin position="1"/>
        <end position="12"/>
    </location>
</feature>
<name>A0A6V7PAW1_ANACO</name>
<organism evidence="3">
    <name type="scientific">Ananas comosus var. bracteatus</name>
    <name type="common">red pineapple</name>
    <dbReference type="NCBI Taxonomy" id="296719"/>
    <lineage>
        <taxon>Eukaryota</taxon>
        <taxon>Viridiplantae</taxon>
        <taxon>Streptophyta</taxon>
        <taxon>Embryophyta</taxon>
        <taxon>Tracheophyta</taxon>
        <taxon>Spermatophyta</taxon>
        <taxon>Magnoliopsida</taxon>
        <taxon>Liliopsida</taxon>
        <taxon>Poales</taxon>
        <taxon>Bromeliaceae</taxon>
        <taxon>Bromelioideae</taxon>
        <taxon>Ananas</taxon>
    </lineage>
</organism>
<feature type="region of interest" description="Disordered" evidence="1">
    <location>
        <begin position="1"/>
        <end position="43"/>
    </location>
</feature>
<dbReference type="AlphaFoldDB" id="A0A6V7PAW1"/>
<dbReference type="PANTHER" id="PTHR31589:SF24">
    <property type="entry name" value="OS07G0205500 PROTEIN"/>
    <property type="match status" value="1"/>
</dbReference>
<evidence type="ECO:0000256" key="1">
    <source>
        <dbReference type="SAM" id="MobiDB-lite"/>
    </source>
</evidence>
<dbReference type="EMBL" id="LR862147">
    <property type="protein sequence ID" value="CAD1827997.1"/>
    <property type="molecule type" value="Genomic_DNA"/>
</dbReference>
<sequence length="215" mass="24518">MHHHDPQHHHQSIGRPILREGISDNSHGNRRYTPLGNGPAFERDGCSTRRTLRLVRHIYVTLPKWRRRRRRILARAVRSGASASASVLIVRRRGRAAREPRRRRGELHRHLGRLNKPPLKTILSPDGDIIDCVHVSHQPAFDHPFLRNHTLQLRPAFHPGGLMQDDESKFKITASSGEKTKKPMTQLWHQSGESCPENTFPLGGQEAGLTEGQLF</sequence>
<dbReference type="Pfam" id="PF14365">
    <property type="entry name" value="Neprosin_AP"/>
    <property type="match status" value="1"/>
</dbReference>
<reference evidence="3" key="1">
    <citation type="submission" date="2020-07" db="EMBL/GenBank/DDBJ databases">
        <authorList>
            <person name="Lin J."/>
        </authorList>
    </citation>
    <scope>NUCLEOTIDE SEQUENCE</scope>
</reference>
<feature type="region of interest" description="Disordered" evidence="1">
    <location>
        <begin position="189"/>
        <end position="215"/>
    </location>
</feature>
<dbReference type="InterPro" id="IPR025521">
    <property type="entry name" value="Neprosin_propep"/>
</dbReference>
<dbReference type="PANTHER" id="PTHR31589">
    <property type="entry name" value="PROTEIN, PUTATIVE (DUF239)-RELATED-RELATED"/>
    <property type="match status" value="1"/>
</dbReference>
<accession>A0A6V7PAW1</accession>
<protein>
    <recommendedName>
        <fullName evidence="2">Neprosin activation peptide domain-containing protein</fullName>
    </recommendedName>
</protein>
<dbReference type="InterPro" id="IPR053168">
    <property type="entry name" value="Glutamic_endopeptidase"/>
</dbReference>
<evidence type="ECO:0000259" key="2">
    <source>
        <dbReference type="Pfam" id="PF14365"/>
    </source>
</evidence>
<proteinExistence type="predicted"/>
<feature type="domain" description="Neprosin activation peptide" evidence="2">
    <location>
        <begin position="121"/>
        <end position="201"/>
    </location>
</feature>
<evidence type="ECO:0000313" key="3">
    <source>
        <dbReference type="EMBL" id="CAD1827997.1"/>
    </source>
</evidence>
<gene>
    <name evidence="3" type="ORF">CB5_LOCUS11208</name>
</gene>